<reference evidence="2" key="1">
    <citation type="journal article" date="2023" name="Microb. Genom.">
        <title>Mesoterricola silvestris gen. nov., sp. nov., Mesoterricola sediminis sp. nov., Geothrix oryzae sp. nov., Geothrix edaphica sp. nov., Geothrix rubra sp. nov., and Geothrix limicola sp. nov., six novel members of Acidobacteriota isolated from soils.</title>
        <authorList>
            <person name="Weisberg A.J."/>
            <person name="Pearce E."/>
            <person name="Kramer C.G."/>
            <person name="Chang J.H."/>
            <person name="Clarke C.R."/>
        </authorList>
    </citation>
    <scope>NUCLEOTIDE SEQUENCE</scope>
    <source>
        <strain evidence="2">ND06-05F</strain>
    </source>
</reference>
<name>A0AAJ2PR29_9ACTN</name>
<dbReference type="EMBL" id="JARAWN010000112">
    <property type="protein sequence ID" value="MDX3131875.1"/>
    <property type="molecule type" value="Genomic_DNA"/>
</dbReference>
<feature type="region of interest" description="Disordered" evidence="1">
    <location>
        <begin position="1"/>
        <end position="39"/>
    </location>
</feature>
<evidence type="ECO:0000313" key="3">
    <source>
        <dbReference type="Proteomes" id="UP001273589"/>
    </source>
</evidence>
<sequence>MTRARDERPGDDDSHEKRQDTGAPGARPDDGSERRHATASDARLTELLRADTPTAYTALRELRERHHPSVLAYARLCAASESSARELATQAFTVATRETARGTEPGVPWRHQLLLLAFRVAATWTTDEHATGLAPTLRPVLDAAGPDGPVPPLLAAFRFLPPRPQGLIWYGVVEEEPDDRTAVLLGLTPDDVTYKRESALQALRQACLRVRLAASDDPRCQDFRRLIEESVRPDTPRHSPDLRSHMEYCAYCTGAYEELCALRDNPRETLAEGLLPWGGTAYTWIL</sequence>
<feature type="non-terminal residue" evidence="2">
    <location>
        <position position="286"/>
    </location>
</feature>
<organism evidence="2 3">
    <name type="scientific">Streptomyces europaeiscabiei</name>
    <dbReference type="NCBI Taxonomy" id="146819"/>
    <lineage>
        <taxon>Bacteria</taxon>
        <taxon>Bacillati</taxon>
        <taxon>Actinomycetota</taxon>
        <taxon>Actinomycetes</taxon>
        <taxon>Kitasatosporales</taxon>
        <taxon>Streptomycetaceae</taxon>
        <taxon>Streptomyces</taxon>
    </lineage>
</organism>
<comment type="caution">
    <text evidence="2">The sequence shown here is derived from an EMBL/GenBank/DDBJ whole genome shotgun (WGS) entry which is preliminary data.</text>
</comment>
<proteinExistence type="predicted"/>
<dbReference type="AlphaFoldDB" id="A0AAJ2PR29"/>
<accession>A0AAJ2PR29</accession>
<feature type="compositionally biased region" description="Basic and acidic residues" evidence="1">
    <location>
        <begin position="27"/>
        <end position="39"/>
    </location>
</feature>
<protein>
    <submittedName>
        <fullName evidence="2">Uncharacterized protein</fullName>
    </submittedName>
</protein>
<dbReference type="Proteomes" id="UP001273589">
    <property type="component" value="Unassembled WGS sequence"/>
</dbReference>
<evidence type="ECO:0000256" key="1">
    <source>
        <dbReference type="SAM" id="MobiDB-lite"/>
    </source>
</evidence>
<feature type="compositionally biased region" description="Basic and acidic residues" evidence="1">
    <location>
        <begin position="1"/>
        <end position="20"/>
    </location>
</feature>
<gene>
    <name evidence="2" type="ORF">PV367_19230</name>
</gene>
<evidence type="ECO:0000313" key="2">
    <source>
        <dbReference type="EMBL" id="MDX3131875.1"/>
    </source>
</evidence>